<dbReference type="NCBIfam" id="NF002475">
    <property type="entry name" value="PRK01723.1"/>
    <property type="match status" value="1"/>
</dbReference>
<evidence type="ECO:0000256" key="11">
    <source>
        <dbReference type="ARBA" id="ARBA00022985"/>
    </source>
</evidence>
<dbReference type="EMBL" id="CP133548">
    <property type="protein sequence ID" value="WMS87207.1"/>
    <property type="molecule type" value="Genomic_DNA"/>
</dbReference>
<dbReference type="Proteomes" id="UP001239782">
    <property type="component" value="Chromosome"/>
</dbReference>
<dbReference type="GO" id="GO:0016301">
    <property type="term" value="F:kinase activity"/>
    <property type="evidence" value="ECO:0007669"/>
    <property type="project" value="UniProtKB-KW"/>
</dbReference>
<evidence type="ECO:0000256" key="15">
    <source>
        <dbReference type="HAMAP-Rule" id="MF_00521"/>
    </source>
</evidence>
<evidence type="ECO:0000313" key="17">
    <source>
        <dbReference type="EMBL" id="WMS87207.1"/>
    </source>
</evidence>
<comment type="subcellular location">
    <subcellularLocation>
        <location evidence="1 15">Cell inner membrane</location>
        <topology evidence="1 15">Peripheral membrane protein</topology>
        <orientation evidence="1 15">Cytoplasmic side</orientation>
    </subcellularLocation>
</comment>
<comment type="pathway">
    <text evidence="2 15">Bacterial outer membrane biogenesis; LPS core biosynthesis.</text>
</comment>
<evidence type="ECO:0000256" key="10">
    <source>
        <dbReference type="ARBA" id="ARBA00022840"/>
    </source>
</evidence>
<evidence type="ECO:0000256" key="9">
    <source>
        <dbReference type="ARBA" id="ARBA00022777"/>
    </source>
</evidence>
<keyword evidence="9 15" id="KW-0418">Kinase</keyword>
<keyword evidence="8 15" id="KW-0547">Nucleotide-binding</keyword>
<comment type="catalytic activity">
    <reaction evidence="14 15">
        <text>an alpha-Kdo-(2-&gt;6)-lipid IVA + ATP = a 4-O-phospho-alpha-Kdo-(2-&gt;6)-lipid IVA + ADP + H(+)</text>
        <dbReference type="Rhea" id="RHEA:74271"/>
        <dbReference type="ChEBI" id="CHEBI:15378"/>
        <dbReference type="ChEBI" id="CHEBI:30616"/>
        <dbReference type="ChEBI" id="CHEBI:176428"/>
        <dbReference type="ChEBI" id="CHEBI:193140"/>
        <dbReference type="ChEBI" id="CHEBI:456216"/>
        <dbReference type="EC" id="2.7.1.166"/>
    </reaction>
</comment>
<keyword evidence="12 15" id="KW-0472">Membrane</keyword>
<proteinExistence type="inferred from homology"/>
<dbReference type="HAMAP" id="MF_00521">
    <property type="entry name" value="KDO_kinase"/>
    <property type="match status" value="1"/>
</dbReference>
<evidence type="ECO:0000256" key="13">
    <source>
        <dbReference type="ARBA" id="ARBA00029511"/>
    </source>
</evidence>
<dbReference type="InterPro" id="IPR002083">
    <property type="entry name" value="MATH/TRAF_dom"/>
</dbReference>
<dbReference type="PROSITE" id="PS50144">
    <property type="entry name" value="MATH"/>
    <property type="match status" value="1"/>
</dbReference>
<dbReference type="AlphaFoldDB" id="A0AA51RT88"/>
<dbReference type="Gene3D" id="1.10.510.10">
    <property type="entry name" value="Transferase(Phosphotransferase) domain 1"/>
    <property type="match status" value="1"/>
</dbReference>
<dbReference type="InterPro" id="IPR011009">
    <property type="entry name" value="Kinase-like_dom_sf"/>
</dbReference>
<organism evidence="17 18">
    <name type="scientific">Pleionea litopenaei</name>
    <dbReference type="NCBI Taxonomy" id="3070815"/>
    <lineage>
        <taxon>Bacteria</taxon>
        <taxon>Pseudomonadati</taxon>
        <taxon>Pseudomonadota</taxon>
        <taxon>Gammaproteobacteria</taxon>
        <taxon>Oceanospirillales</taxon>
        <taxon>Pleioneaceae</taxon>
        <taxon>Pleionea</taxon>
    </lineage>
</organism>
<accession>A0AA51RT88</accession>
<evidence type="ECO:0000256" key="3">
    <source>
        <dbReference type="ARBA" id="ARBA00010327"/>
    </source>
</evidence>
<evidence type="ECO:0000256" key="4">
    <source>
        <dbReference type="ARBA" id="ARBA00011988"/>
    </source>
</evidence>
<keyword evidence="5 15" id="KW-1003">Cell membrane</keyword>
<evidence type="ECO:0000256" key="12">
    <source>
        <dbReference type="ARBA" id="ARBA00023136"/>
    </source>
</evidence>
<dbReference type="KEGG" id="plei:Q9312_18540"/>
<evidence type="ECO:0000256" key="1">
    <source>
        <dbReference type="ARBA" id="ARBA00004515"/>
    </source>
</evidence>
<gene>
    <name evidence="15" type="primary">kdkA</name>
    <name evidence="17" type="ORF">Q9312_18540</name>
</gene>
<evidence type="ECO:0000256" key="14">
    <source>
        <dbReference type="ARBA" id="ARBA00034417"/>
    </source>
</evidence>
<dbReference type="Pfam" id="PF06293">
    <property type="entry name" value="Kdo"/>
    <property type="match status" value="1"/>
</dbReference>
<sequence length="248" mass="29123">MPNIVEKSSRMVLMTAESNDDLARIISAWFDASFWQDNQAIIGQSHGRNITYFIDPNPITKSNNSWVLRHYYRGGLYGKFNRDAFLYHGIETTRAYQELSLLEKMREWNLPVPTPVAARVIRSGLFYRADILIEKIPNADDCFQILRQRALPKETWYDIGATIFRLHHHNVFHSDLNIHNIMLDQHNKVWLIDFDKCGIRDDQATWKLENLERLKRSLTKEKNLNDSFHYHSNDWKALLAGYQKGSLT</sequence>
<evidence type="ECO:0000259" key="16">
    <source>
        <dbReference type="PROSITE" id="PS50144"/>
    </source>
</evidence>
<dbReference type="SUPFAM" id="SSF56112">
    <property type="entry name" value="Protein kinase-like (PK-like)"/>
    <property type="match status" value="1"/>
</dbReference>
<evidence type="ECO:0000313" key="18">
    <source>
        <dbReference type="Proteomes" id="UP001239782"/>
    </source>
</evidence>
<keyword evidence="11 15" id="KW-0448">Lipopolysaccharide biosynthesis</keyword>
<evidence type="ECO:0000256" key="5">
    <source>
        <dbReference type="ARBA" id="ARBA00022475"/>
    </source>
</evidence>
<keyword evidence="18" id="KW-1185">Reference proteome</keyword>
<dbReference type="EC" id="2.7.1.166" evidence="4 15"/>
<dbReference type="GO" id="GO:0005524">
    <property type="term" value="F:ATP binding"/>
    <property type="evidence" value="ECO:0007669"/>
    <property type="project" value="UniProtKB-UniRule"/>
</dbReference>
<comment type="similarity">
    <text evidence="3 15">Belongs to the protein kinase superfamily. KdkA/RfaP family.</text>
</comment>
<evidence type="ECO:0000256" key="8">
    <source>
        <dbReference type="ARBA" id="ARBA00022741"/>
    </source>
</evidence>
<reference evidence="17 18" key="1">
    <citation type="submission" date="2023-08" db="EMBL/GenBank/DDBJ databases">
        <title>Pleionea litopenaei sp. nov., isolated from stomach of juvenile Litopenaeus vannamei.</title>
        <authorList>
            <person name="Rho A.M."/>
            <person name="Hwang C.Y."/>
        </authorList>
    </citation>
    <scope>NUCLEOTIDE SEQUENCE [LARGE SCALE GENOMIC DNA]</scope>
    <source>
        <strain evidence="17 18">HL-JVS1</strain>
    </source>
</reference>
<feature type="active site" evidence="15">
    <location>
        <position position="175"/>
    </location>
</feature>
<keyword evidence="6 15" id="KW-0997">Cell inner membrane</keyword>
<dbReference type="RefSeq" id="WP_309202347.1">
    <property type="nucleotide sequence ID" value="NZ_CP133548.1"/>
</dbReference>
<protein>
    <recommendedName>
        <fullName evidence="13 15">3-deoxy-D-manno-octulosonic acid kinase</fullName>
        <shortName evidence="15">Kdo kinase</shortName>
        <ecNumber evidence="4 15">2.7.1.166</ecNumber>
    </recommendedName>
</protein>
<dbReference type="InterPro" id="IPR022826">
    <property type="entry name" value="KDO_kinase"/>
</dbReference>
<evidence type="ECO:0000256" key="6">
    <source>
        <dbReference type="ARBA" id="ARBA00022519"/>
    </source>
</evidence>
<dbReference type="GO" id="GO:0005886">
    <property type="term" value="C:plasma membrane"/>
    <property type="evidence" value="ECO:0007669"/>
    <property type="project" value="UniProtKB-SubCell"/>
</dbReference>
<evidence type="ECO:0000256" key="2">
    <source>
        <dbReference type="ARBA" id="ARBA00004713"/>
    </source>
</evidence>
<dbReference type="GO" id="GO:0009244">
    <property type="term" value="P:lipopolysaccharide core region biosynthetic process"/>
    <property type="evidence" value="ECO:0007669"/>
    <property type="project" value="UniProtKB-UniRule"/>
</dbReference>
<keyword evidence="10 15" id="KW-0067">ATP-binding</keyword>
<name>A0AA51RT88_9GAMM</name>
<evidence type="ECO:0000256" key="7">
    <source>
        <dbReference type="ARBA" id="ARBA00022679"/>
    </source>
</evidence>
<dbReference type="GO" id="GO:0016773">
    <property type="term" value="F:phosphotransferase activity, alcohol group as acceptor"/>
    <property type="evidence" value="ECO:0007669"/>
    <property type="project" value="UniProtKB-UniRule"/>
</dbReference>
<keyword evidence="7 15" id="KW-0808">Transferase</keyword>
<feature type="domain" description="MATH" evidence="16">
    <location>
        <begin position="201"/>
        <end position="248"/>
    </location>
</feature>
<comment type="function">
    <text evidence="15">Catalyzes the ATP-dependent phosphorylation of the 3-deoxy-D-manno-octulosonic acid (Kdo) residue in Kdo-lipid IV(A) at the 4-OH position.</text>
</comment>